<dbReference type="EMBL" id="BGPR01000166">
    <property type="protein sequence ID" value="GBM01176.1"/>
    <property type="molecule type" value="Genomic_DNA"/>
</dbReference>
<gene>
    <name evidence="1" type="ORF">AVEN_253586_1</name>
</gene>
<dbReference type="Proteomes" id="UP000499080">
    <property type="component" value="Unassembled WGS sequence"/>
</dbReference>
<evidence type="ECO:0000313" key="2">
    <source>
        <dbReference type="Proteomes" id="UP000499080"/>
    </source>
</evidence>
<name>A0A4Y2CBD9_ARAVE</name>
<sequence>MIAYEKGSNASNNRKSYNEATRRRKVKWFEEDSKAQKHFLEPLGIASSFYYYLLVYLSRSRRPFVSRIVDNGERISLSITNIYRAERHEYRYEACPSDLHRAIMGPELWPPCGSLHWWVDIGCNNSLLRCS</sequence>
<organism evidence="1 2">
    <name type="scientific">Araneus ventricosus</name>
    <name type="common">Orbweaver spider</name>
    <name type="synonym">Epeira ventricosa</name>
    <dbReference type="NCBI Taxonomy" id="182803"/>
    <lineage>
        <taxon>Eukaryota</taxon>
        <taxon>Metazoa</taxon>
        <taxon>Ecdysozoa</taxon>
        <taxon>Arthropoda</taxon>
        <taxon>Chelicerata</taxon>
        <taxon>Arachnida</taxon>
        <taxon>Araneae</taxon>
        <taxon>Araneomorphae</taxon>
        <taxon>Entelegynae</taxon>
        <taxon>Araneoidea</taxon>
        <taxon>Araneidae</taxon>
        <taxon>Araneus</taxon>
    </lineage>
</organism>
<comment type="caution">
    <text evidence="1">The sequence shown here is derived from an EMBL/GenBank/DDBJ whole genome shotgun (WGS) entry which is preliminary data.</text>
</comment>
<accession>A0A4Y2CBD9</accession>
<evidence type="ECO:0000313" key="1">
    <source>
        <dbReference type="EMBL" id="GBM01176.1"/>
    </source>
</evidence>
<reference evidence="1 2" key="1">
    <citation type="journal article" date="2019" name="Sci. Rep.">
        <title>Orb-weaving spider Araneus ventricosus genome elucidates the spidroin gene catalogue.</title>
        <authorList>
            <person name="Kono N."/>
            <person name="Nakamura H."/>
            <person name="Ohtoshi R."/>
            <person name="Moran D.A.P."/>
            <person name="Shinohara A."/>
            <person name="Yoshida Y."/>
            <person name="Fujiwara M."/>
            <person name="Mori M."/>
            <person name="Tomita M."/>
            <person name="Arakawa K."/>
        </authorList>
    </citation>
    <scope>NUCLEOTIDE SEQUENCE [LARGE SCALE GENOMIC DNA]</scope>
</reference>
<protein>
    <submittedName>
        <fullName evidence="1">Uncharacterized protein</fullName>
    </submittedName>
</protein>
<dbReference type="AlphaFoldDB" id="A0A4Y2CBD9"/>
<proteinExistence type="predicted"/>
<keyword evidence="2" id="KW-1185">Reference proteome</keyword>